<dbReference type="InterPro" id="IPR050661">
    <property type="entry name" value="BglG_antiterminators"/>
</dbReference>
<keyword evidence="1" id="KW-0805">Transcription regulation</keyword>
<dbReference type="Pfam" id="PF05043">
    <property type="entry name" value="Mga"/>
    <property type="match status" value="1"/>
</dbReference>
<feature type="domain" description="Mga helix-turn-helix" evidence="3">
    <location>
        <begin position="78"/>
        <end position="163"/>
    </location>
</feature>
<dbReference type="EMBL" id="JXKM01000003">
    <property type="protein sequence ID" value="OJG36402.1"/>
    <property type="molecule type" value="Genomic_DNA"/>
</dbReference>
<evidence type="ECO:0000313" key="6">
    <source>
        <dbReference type="Proteomes" id="UP000183700"/>
    </source>
</evidence>
<dbReference type="PANTHER" id="PTHR30185">
    <property type="entry name" value="CRYPTIC BETA-GLUCOSIDE BGL OPERON ANTITERMINATOR"/>
    <property type="match status" value="1"/>
</dbReference>
<dbReference type="AlphaFoldDB" id="A0A1L8SWY0"/>
<evidence type="ECO:0008006" key="7">
    <source>
        <dbReference type="Google" id="ProtNLM"/>
    </source>
</evidence>
<keyword evidence="6" id="KW-1185">Reference proteome</keyword>
<evidence type="ECO:0000256" key="1">
    <source>
        <dbReference type="ARBA" id="ARBA00023015"/>
    </source>
</evidence>
<dbReference type="Gene3D" id="1.10.1790.40">
    <property type="match status" value="1"/>
</dbReference>
<comment type="caution">
    <text evidence="5">The sequence shown here is derived from an EMBL/GenBank/DDBJ whole genome shotgun (WGS) entry which is preliminary data.</text>
</comment>
<dbReference type="Gene3D" id="3.40.50.2300">
    <property type="match status" value="1"/>
</dbReference>
<dbReference type="RefSeq" id="WP_071861636.1">
    <property type="nucleotide sequence ID" value="NZ_CAURXW010000014.1"/>
</dbReference>
<accession>A0A1L8SWY0</accession>
<dbReference type="OrthoDB" id="2191210at2"/>
<sequence>MYSMLKKIITEKDIYRQILLLEQLLNHSQLTAKELAEKTGTTQRTIFSDLQLIRDYLPENWELDTDSNGIRLITDGNSLTNDIWEVFLPHSVSLQLIKQLFFTKELKVSEFLAETGISYETLKRHKNKINQQLAPYQIKIKLTTYQASLTGAESAIRIFYHRLLLPFTHNNYFFEDYSIHEEHYLYFLTRELAGDTAVDTEQIFGICWFFINSIRIKAGCRIDDFSYDFNDSLFKLYAPLLQQLYKKEGIYLQSSDIFFAFFCFLESWNYDNHLGSQVAKILTNDYLFLLEQAQRTVQEIANELQLPQLLTTNLTENLLLLLLKYAESPALSQQFQLEYQELLIQHNEGYPSLNDNGRKLFEGLPQFSTIEDTTYFVNLFLLLSRQAISSIHSDTKIVYFIFQSEPAWKSFLFQELTDFLGKRVKLVPIEISQLSTAEIAEGTLLVSNIPLDSVAIPVFYLSTTPTKNELSQLIELTSSSYF</sequence>
<gene>
    <name evidence="5" type="ORF">RV00_GL001761</name>
</gene>
<dbReference type="InterPro" id="IPR013199">
    <property type="entry name" value="HTH_Mga_DNA-bd_dom"/>
</dbReference>
<evidence type="ECO:0000256" key="2">
    <source>
        <dbReference type="ARBA" id="ARBA00023163"/>
    </source>
</evidence>
<evidence type="ECO:0000313" key="5">
    <source>
        <dbReference type="EMBL" id="OJG36402.1"/>
    </source>
</evidence>
<dbReference type="Proteomes" id="UP000183700">
    <property type="component" value="Unassembled WGS sequence"/>
</dbReference>
<dbReference type="Pfam" id="PF08280">
    <property type="entry name" value="HTH_Mga"/>
    <property type="match status" value="1"/>
</dbReference>
<organism evidence="5 6">
    <name type="scientific">Enterococcus devriesei</name>
    <dbReference type="NCBI Taxonomy" id="319970"/>
    <lineage>
        <taxon>Bacteria</taxon>
        <taxon>Bacillati</taxon>
        <taxon>Bacillota</taxon>
        <taxon>Bacilli</taxon>
        <taxon>Lactobacillales</taxon>
        <taxon>Enterococcaceae</taxon>
        <taxon>Enterococcus</taxon>
    </lineage>
</organism>
<name>A0A1L8SWY0_9ENTE</name>
<keyword evidence="2" id="KW-0804">Transcription</keyword>
<protein>
    <recommendedName>
        <fullName evidence="7">Mga helix-turn-helix domain-containing protein</fullName>
    </recommendedName>
</protein>
<feature type="domain" description="M protein trans-acting positive regulator (MGA) HTH" evidence="4">
    <location>
        <begin position="11"/>
        <end position="66"/>
    </location>
</feature>
<dbReference type="InterPro" id="IPR007737">
    <property type="entry name" value="Mga_HTH"/>
</dbReference>
<dbReference type="PANTHER" id="PTHR30185:SF18">
    <property type="entry name" value="TRANSCRIPTIONAL REGULATOR MTLR"/>
    <property type="match status" value="1"/>
</dbReference>
<dbReference type="STRING" id="319970.RV00_GL001761"/>
<dbReference type="Gene3D" id="1.10.1790.30">
    <property type="match status" value="1"/>
</dbReference>
<evidence type="ECO:0000259" key="3">
    <source>
        <dbReference type="Pfam" id="PF05043"/>
    </source>
</evidence>
<dbReference type="Gene3D" id="1.10.10.10">
    <property type="entry name" value="Winged helix-like DNA-binding domain superfamily/Winged helix DNA-binding domain"/>
    <property type="match status" value="2"/>
</dbReference>
<dbReference type="InterPro" id="IPR036388">
    <property type="entry name" value="WH-like_DNA-bd_sf"/>
</dbReference>
<dbReference type="Pfam" id="PF18333">
    <property type="entry name" value="ssDNA_DBD"/>
    <property type="match status" value="1"/>
</dbReference>
<proteinExistence type="predicted"/>
<reference evidence="5 6" key="1">
    <citation type="submission" date="2014-12" db="EMBL/GenBank/DDBJ databases">
        <title>Draft genome sequences of 29 type strains of Enterococci.</title>
        <authorList>
            <person name="Zhong Z."/>
            <person name="Sun Z."/>
            <person name="Liu W."/>
            <person name="Zhang W."/>
            <person name="Zhang H."/>
        </authorList>
    </citation>
    <scope>NUCLEOTIDE SEQUENCE [LARGE SCALE GENOMIC DNA]</scope>
    <source>
        <strain evidence="5 6">DSM 22802</strain>
    </source>
</reference>
<evidence type="ECO:0000259" key="4">
    <source>
        <dbReference type="Pfam" id="PF08280"/>
    </source>
</evidence>